<dbReference type="EMBL" id="PJOS01000051">
    <property type="protein sequence ID" value="PKT70412.1"/>
    <property type="molecule type" value="Genomic_DNA"/>
</dbReference>
<dbReference type="GO" id="GO:0016829">
    <property type="term" value="F:lyase activity"/>
    <property type="evidence" value="ECO:0007669"/>
    <property type="project" value="InterPro"/>
</dbReference>
<comment type="caution">
    <text evidence="5">The sequence shown here is derived from an EMBL/GenBank/DDBJ whole genome shotgun (WGS) entry which is preliminary data.</text>
</comment>
<organism evidence="5 6">
    <name type="scientific">Streptomyces populi</name>
    <dbReference type="NCBI Taxonomy" id="2058924"/>
    <lineage>
        <taxon>Bacteria</taxon>
        <taxon>Bacillati</taxon>
        <taxon>Actinomycetota</taxon>
        <taxon>Actinomycetes</taxon>
        <taxon>Kitasatosporales</taxon>
        <taxon>Streptomycetaceae</taxon>
        <taxon>Streptomyces</taxon>
    </lineage>
</organism>
<dbReference type="InterPro" id="IPR045337">
    <property type="entry name" value="MmgE_PrpD_C"/>
</dbReference>
<dbReference type="Pfam" id="PF03972">
    <property type="entry name" value="MmgE_PrpD_N"/>
    <property type="match status" value="1"/>
</dbReference>
<gene>
    <name evidence="5" type="ORF">CW362_24530</name>
</gene>
<dbReference type="AlphaFoldDB" id="A0A2I0SKF8"/>
<dbReference type="InterPro" id="IPR005656">
    <property type="entry name" value="MmgE_PrpD"/>
</dbReference>
<evidence type="ECO:0000313" key="6">
    <source>
        <dbReference type="Proteomes" id="UP000236178"/>
    </source>
</evidence>
<dbReference type="InterPro" id="IPR042183">
    <property type="entry name" value="MmgE/PrpD_sf_1"/>
</dbReference>
<evidence type="ECO:0000259" key="3">
    <source>
        <dbReference type="Pfam" id="PF03972"/>
    </source>
</evidence>
<evidence type="ECO:0000259" key="4">
    <source>
        <dbReference type="Pfam" id="PF19305"/>
    </source>
</evidence>
<reference evidence="5 6" key="1">
    <citation type="submission" date="2017-12" db="EMBL/GenBank/DDBJ databases">
        <title>Streptomyces populusis sp. nov., a novel endophytic actinobacterium isolated from stems of Populus adenopoda Maxim.</title>
        <authorList>
            <person name="Wang Z."/>
        </authorList>
    </citation>
    <scope>NUCLEOTIDE SEQUENCE [LARGE SCALE GENOMIC DNA]</scope>
    <source>
        <strain evidence="5 6">A249</strain>
    </source>
</reference>
<dbReference type="InterPro" id="IPR042188">
    <property type="entry name" value="MmgE/PrpD_sf_2"/>
</dbReference>
<accession>A0A2I0SKF8</accession>
<name>A0A2I0SKF8_9ACTN</name>
<feature type="domain" description="MmgE/PrpD N-terminal" evidence="3">
    <location>
        <begin position="60"/>
        <end position="284"/>
    </location>
</feature>
<dbReference type="Proteomes" id="UP000236178">
    <property type="component" value="Unassembled WGS sequence"/>
</dbReference>
<dbReference type="Gene3D" id="1.10.4100.10">
    <property type="entry name" value="2-methylcitrate dehydratase PrpD"/>
    <property type="match status" value="1"/>
</dbReference>
<keyword evidence="6" id="KW-1185">Reference proteome</keyword>
<feature type="region of interest" description="Disordered" evidence="2">
    <location>
        <begin position="1"/>
        <end position="58"/>
    </location>
</feature>
<feature type="domain" description="MmgE/PrpD C-terminal" evidence="4">
    <location>
        <begin position="305"/>
        <end position="416"/>
    </location>
</feature>
<dbReference type="PANTHER" id="PTHR16943">
    <property type="entry name" value="2-METHYLCITRATE DEHYDRATASE-RELATED"/>
    <property type="match status" value="1"/>
</dbReference>
<dbReference type="InterPro" id="IPR045336">
    <property type="entry name" value="MmgE_PrpD_N"/>
</dbReference>
<sequence>MRTHRADDDARPDTRVRLPRMPRADAASGPRTRHTEPDPGDVAHGPRPDDVPPHGSLTTTLARWASGLRHDDLPDRISAYATSQLISHLAVVRAGMTHPLGHKLVEAFGPPTGDRPEQAAYVMAALSSCLYLEDSMYVGHVSHSTVGVPLAFRREQRLTGERLLTAMVAANECAARVTAASTLGPFRGQTAAHAQLVGAVAAKLHGAGAPAAEWTDAWGLALAAPPWSLRRAFLGSDAKVLSASVPVRVGLDACRAAAAGLTGAEDILEHPGGLLAKVSEVPTPEVVTAGLGTRWHTETLSFKVHPAGAYVDAAIDCACELHGLLTPAEVDDIDEVVVRAARLTMVMDREARPYLDRERSAILALNLSVAYNVATALLTGGVTTADLTEPATADPVRWALAAKVRLEYDPELSRGLLSATAPLGEALRQAEERAEEWFRDFSGGRTAPGVFPRGAPSPTFEHATKAIGSRIEVTLRTGRTLRAERAHALGSAGAETRRNHRRIALDKLAATGAPADAVECLRHTASLDAAELDAAVRAVLSG</sequence>
<dbReference type="Pfam" id="PF19305">
    <property type="entry name" value="MmgE_PrpD_C"/>
    <property type="match status" value="1"/>
</dbReference>
<evidence type="ECO:0000256" key="1">
    <source>
        <dbReference type="ARBA" id="ARBA00006174"/>
    </source>
</evidence>
<evidence type="ECO:0000256" key="2">
    <source>
        <dbReference type="SAM" id="MobiDB-lite"/>
    </source>
</evidence>
<evidence type="ECO:0000313" key="5">
    <source>
        <dbReference type="EMBL" id="PKT70412.1"/>
    </source>
</evidence>
<dbReference type="Gene3D" id="3.30.1330.120">
    <property type="entry name" value="2-methylcitrate dehydratase PrpD"/>
    <property type="match status" value="1"/>
</dbReference>
<dbReference type="InterPro" id="IPR036148">
    <property type="entry name" value="MmgE/PrpD_sf"/>
</dbReference>
<dbReference type="OrthoDB" id="9797528at2"/>
<protein>
    <submittedName>
        <fullName evidence="5">VlmK-like protein</fullName>
    </submittedName>
</protein>
<dbReference type="SUPFAM" id="SSF103378">
    <property type="entry name" value="2-methylcitrate dehydratase PrpD"/>
    <property type="match status" value="1"/>
</dbReference>
<dbReference type="PANTHER" id="PTHR16943:SF8">
    <property type="entry name" value="2-METHYLCITRATE DEHYDRATASE"/>
    <property type="match status" value="1"/>
</dbReference>
<comment type="similarity">
    <text evidence="1">Belongs to the PrpD family.</text>
</comment>
<proteinExistence type="inferred from homology"/>
<feature type="compositionally biased region" description="Basic and acidic residues" evidence="2">
    <location>
        <begin position="1"/>
        <end position="16"/>
    </location>
</feature>